<protein>
    <recommendedName>
        <fullName evidence="3">Glutamate-1-semialdehyde 2,1-aminomutase</fullName>
    </recommendedName>
</protein>
<sequence length="77" mass="8639">MFKLLFAGGPGDTEQFPRTGADVRSRDADRWARLLRPAAKDRGVLLPPNQFESQFVSAAYTEDDIDRTLEAYKHALA</sequence>
<proteinExistence type="predicted"/>
<evidence type="ECO:0000313" key="2">
    <source>
        <dbReference type="Proteomes" id="UP001596432"/>
    </source>
</evidence>
<accession>A0ABD5Y1U2</accession>
<dbReference type="Gene3D" id="3.90.1150.10">
    <property type="entry name" value="Aspartate Aminotransferase, domain 1"/>
    <property type="match status" value="1"/>
</dbReference>
<dbReference type="EMBL" id="JBHTAS010000001">
    <property type="protein sequence ID" value="MFC7139813.1"/>
    <property type="molecule type" value="Genomic_DNA"/>
</dbReference>
<reference evidence="1 2" key="1">
    <citation type="journal article" date="2019" name="Int. J. Syst. Evol. Microbiol.">
        <title>The Global Catalogue of Microorganisms (GCM) 10K type strain sequencing project: providing services to taxonomists for standard genome sequencing and annotation.</title>
        <authorList>
            <consortium name="The Broad Institute Genomics Platform"/>
            <consortium name="The Broad Institute Genome Sequencing Center for Infectious Disease"/>
            <person name="Wu L."/>
            <person name="Ma J."/>
        </authorList>
    </citation>
    <scope>NUCLEOTIDE SEQUENCE [LARGE SCALE GENOMIC DNA]</scope>
    <source>
        <strain evidence="1 2">XZYJT29</strain>
    </source>
</reference>
<evidence type="ECO:0008006" key="3">
    <source>
        <dbReference type="Google" id="ProtNLM"/>
    </source>
</evidence>
<dbReference type="AlphaFoldDB" id="A0ABD5Y1U2"/>
<name>A0ABD5Y1U2_9EURY</name>
<keyword evidence="2" id="KW-1185">Reference proteome</keyword>
<dbReference type="InterPro" id="IPR015422">
    <property type="entry name" value="PyrdxlP-dep_Trfase_small"/>
</dbReference>
<organism evidence="1 2">
    <name type="scientific">Halosimplex aquaticum</name>
    <dbReference type="NCBI Taxonomy" id="3026162"/>
    <lineage>
        <taxon>Archaea</taxon>
        <taxon>Methanobacteriati</taxon>
        <taxon>Methanobacteriota</taxon>
        <taxon>Stenosarchaea group</taxon>
        <taxon>Halobacteria</taxon>
        <taxon>Halobacteriales</taxon>
        <taxon>Haloarculaceae</taxon>
        <taxon>Halosimplex</taxon>
    </lineage>
</organism>
<comment type="caution">
    <text evidence="1">The sequence shown here is derived from an EMBL/GenBank/DDBJ whole genome shotgun (WGS) entry which is preliminary data.</text>
</comment>
<evidence type="ECO:0000313" key="1">
    <source>
        <dbReference type="EMBL" id="MFC7139813.1"/>
    </source>
</evidence>
<dbReference type="RefSeq" id="WP_382261461.1">
    <property type="nucleotide sequence ID" value="NZ_JBHTAS010000001.1"/>
</dbReference>
<gene>
    <name evidence="1" type="ORF">ACFQMA_08175</name>
</gene>
<dbReference type="Proteomes" id="UP001596432">
    <property type="component" value="Unassembled WGS sequence"/>
</dbReference>